<dbReference type="Proteomes" id="UP000188268">
    <property type="component" value="Unassembled WGS sequence"/>
</dbReference>
<protein>
    <submittedName>
        <fullName evidence="1">Uncharacterized protein</fullName>
    </submittedName>
</protein>
<dbReference type="AlphaFoldDB" id="A0A1R3K483"/>
<proteinExistence type="predicted"/>
<dbReference type="Gramene" id="OMP01905">
    <property type="protein sequence ID" value="OMP01905"/>
    <property type="gene ID" value="CCACVL1_02985"/>
</dbReference>
<evidence type="ECO:0000313" key="1">
    <source>
        <dbReference type="EMBL" id="OMP01905.1"/>
    </source>
</evidence>
<organism evidence="1 2">
    <name type="scientific">Corchorus capsularis</name>
    <name type="common">Jute</name>
    <dbReference type="NCBI Taxonomy" id="210143"/>
    <lineage>
        <taxon>Eukaryota</taxon>
        <taxon>Viridiplantae</taxon>
        <taxon>Streptophyta</taxon>
        <taxon>Embryophyta</taxon>
        <taxon>Tracheophyta</taxon>
        <taxon>Spermatophyta</taxon>
        <taxon>Magnoliopsida</taxon>
        <taxon>eudicotyledons</taxon>
        <taxon>Gunneridae</taxon>
        <taxon>Pentapetalae</taxon>
        <taxon>rosids</taxon>
        <taxon>malvids</taxon>
        <taxon>Malvales</taxon>
        <taxon>Malvaceae</taxon>
        <taxon>Grewioideae</taxon>
        <taxon>Apeibeae</taxon>
        <taxon>Corchorus</taxon>
    </lineage>
</organism>
<gene>
    <name evidence="1" type="ORF">CCACVL1_02985</name>
</gene>
<evidence type="ECO:0000313" key="2">
    <source>
        <dbReference type="Proteomes" id="UP000188268"/>
    </source>
</evidence>
<dbReference type="EMBL" id="AWWV01006335">
    <property type="protein sequence ID" value="OMP01905.1"/>
    <property type="molecule type" value="Genomic_DNA"/>
</dbReference>
<sequence>MEPWEQTAGQSLNPALFSDVLELE</sequence>
<name>A0A1R3K483_COCAP</name>
<comment type="caution">
    <text evidence="1">The sequence shown here is derived from an EMBL/GenBank/DDBJ whole genome shotgun (WGS) entry which is preliminary data.</text>
</comment>
<accession>A0A1R3K483</accession>
<keyword evidence="2" id="KW-1185">Reference proteome</keyword>
<feature type="non-terminal residue" evidence="1">
    <location>
        <position position="24"/>
    </location>
</feature>
<reference evidence="1 2" key="1">
    <citation type="submission" date="2013-09" db="EMBL/GenBank/DDBJ databases">
        <title>Corchorus capsularis genome sequencing.</title>
        <authorList>
            <person name="Alam M."/>
            <person name="Haque M.S."/>
            <person name="Islam M.S."/>
            <person name="Emdad E.M."/>
            <person name="Islam M.M."/>
            <person name="Ahmed B."/>
            <person name="Halim A."/>
            <person name="Hossen Q.M.M."/>
            <person name="Hossain M.Z."/>
            <person name="Ahmed R."/>
            <person name="Khan M.M."/>
            <person name="Islam R."/>
            <person name="Rashid M.M."/>
            <person name="Khan S.A."/>
            <person name="Rahman M.S."/>
            <person name="Alam M."/>
        </authorList>
    </citation>
    <scope>NUCLEOTIDE SEQUENCE [LARGE SCALE GENOMIC DNA]</scope>
    <source>
        <strain evidence="2">cv. CVL-1</strain>
        <tissue evidence="1">Whole seedling</tissue>
    </source>
</reference>